<name>A0A6H9V5R7_9ACTN</name>
<reference evidence="2 3" key="1">
    <citation type="submission" date="2019-09" db="EMBL/GenBank/DDBJ databases">
        <title>Screening of Novel Bioactive Compounds from Soil-Associated.</title>
        <authorList>
            <person name="Zhao S."/>
        </authorList>
    </citation>
    <scope>NUCLEOTIDE SEQUENCE [LARGE SCALE GENOMIC DNA]</scope>
    <source>
        <strain evidence="2 3">HIT-DPA4</strain>
    </source>
</reference>
<protein>
    <submittedName>
        <fullName evidence="2">Uncharacterized protein</fullName>
    </submittedName>
</protein>
<dbReference type="EMBL" id="VZRB01000003">
    <property type="protein sequence ID" value="KAB1149223.1"/>
    <property type="molecule type" value="Genomic_DNA"/>
</dbReference>
<sequence length="66" mass="7518">MALTPQDPHSLGDLARVLVLGARISRREARGKSTKRLERRVERIREDAVKREEADAKKPLGKKKTK</sequence>
<evidence type="ECO:0000313" key="3">
    <source>
        <dbReference type="Proteomes" id="UP000442707"/>
    </source>
</evidence>
<organism evidence="2 3">
    <name type="scientific">Streptomyces luteolifulvus</name>
    <dbReference type="NCBI Taxonomy" id="2615112"/>
    <lineage>
        <taxon>Bacteria</taxon>
        <taxon>Bacillati</taxon>
        <taxon>Actinomycetota</taxon>
        <taxon>Actinomycetes</taxon>
        <taxon>Kitasatosporales</taxon>
        <taxon>Streptomycetaceae</taxon>
        <taxon>Streptomyces</taxon>
    </lineage>
</organism>
<dbReference type="Proteomes" id="UP000442707">
    <property type="component" value="Unassembled WGS sequence"/>
</dbReference>
<comment type="caution">
    <text evidence="2">The sequence shown here is derived from an EMBL/GenBank/DDBJ whole genome shotgun (WGS) entry which is preliminary data.</text>
</comment>
<accession>A0A6H9V5R7</accession>
<dbReference type="RefSeq" id="WP_150945073.1">
    <property type="nucleotide sequence ID" value="NZ_VZRB01000003.1"/>
</dbReference>
<evidence type="ECO:0000256" key="1">
    <source>
        <dbReference type="SAM" id="MobiDB-lite"/>
    </source>
</evidence>
<keyword evidence="3" id="KW-1185">Reference proteome</keyword>
<gene>
    <name evidence="2" type="ORF">F7R91_05550</name>
</gene>
<proteinExistence type="predicted"/>
<dbReference type="AlphaFoldDB" id="A0A6H9V5R7"/>
<feature type="region of interest" description="Disordered" evidence="1">
    <location>
        <begin position="28"/>
        <end position="66"/>
    </location>
</feature>
<feature type="compositionally biased region" description="Basic and acidic residues" evidence="1">
    <location>
        <begin position="28"/>
        <end position="58"/>
    </location>
</feature>
<evidence type="ECO:0000313" key="2">
    <source>
        <dbReference type="EMBL" id="KAB1149223.1"/>
    </source>
</evidence>